<reference evidence="2" key="1">
    <citation type="journal article" date="2021" name="Microb. Physiol.">
        <title>Proteogenomic Insights into the Physiology of Marine, Sulfate-Reducing, Filamentous Desulfonema limicola and Desulfonema magnum.</title>
        <authorList>
            <person name="Schnaars V."/>
            <person name="Wohlbrand L."/>
            <person name="Scheve S."/>
            <person name="Hinrichs C."/>
            <person name="Reinhardt R."/>
            <person name="Rabus R."/>
        </authorList>
    </citation>
    <scope>NUCLEOTIDE SEQUENCE</scope>
    <source>
        <strain evidence="2">4be13</strain>
    </source>
</reference>
<gene>
    <name evidence="2" type="ORF">dnm_008300</name>
</gene>
<evidence type="ECO:0000256" key="1">
    <source>
        <dbReference type="SAM" id="Phobius"/>
    </source>
</evidence>
<dbReference type="KEGG" id="dmm:dnm_008300"/>
<dbReference type="Proteomes" id="UP000663722">
    <property type="component" value="Chromosome"/>
</dbReference>
<evidence type="ECO:0000313" key="2">
    <source>
        <dbReference type="EMBL" id="QTA84829.1"/>
    </source>
</evidence>
<keyword evidence="1" id="KW-0472">Membrane</keyword>
<dbReference type="AlphaFoldDB" id="A0A975BFK5"/>
<dbReference type="EMBL" id="CP061800">
    <property type="protein sequence ID" value="QTA84829.1"/>
    <property type="molecule type" value="Genomic_DNA"/>
</dbReference>
<accession>A0A975BFK5</accession>
<evidence type="ECO:0000313" key="3">
    <source>
        <dbReference type="Proteomes" id="UP000663722"/>
    </source>
</evidence>
<keyword evidence="1" id="KW-1133">Transmembrane helix</keyword>
<sequence>MQKLYFCACEKAFFALRRKYRKTRLHLNQQYCPPGPVRALSAIPKIRYNQKNNCYYNPNVVYFCCLVKIDFMSFIFLYYLILK</sequence>
<keyword evidence="3" id="KW-1185">Reference proteome</keyword>
<protein>
    <submittedName>
        <fullName evidence="2">Uncharacterized protein</fullName>
    </submittedName>
</protein>
<proteinExistence type="predicted"/>
<organism evidence="2 3">
    <name type="scientific">Desulfonema magnum</name>
    <dbReference type="NCBI Taxonomy" id="45655"/>
    <lineage>
        <taxon>Bacteria</taxon>
        <taxon>Pseudomonadati</taxon>
        <taxon>Thermodesulfobacteriota</taxon>
        <taxon>Desulfobacteria</taxon>
        <taxon>Desulfobacterales</taxon>
        <taxon>Desulfococcaceae</taxon>
        <taxon>Desulfonema</taxon>
    </lineage>
</organism>
<keyword evidence="1" id="KW-0812">Transmembrane</keyword>
<feature type="transmembrane region" description="Helical" evidence="1">
    <location>
        <begin position="60"/>
        <end position="81"/>
    </location>
</feature>
<name>A0A975BFK5_9BACT</name>